<evidence type="ECO:0000256" key="1">
    <source>
        <dbReference type="SAM" id="Phobius"/>
    </source>
</evidence>
<organism evidence="2 3">
    <name type="scientific">Alteromonas salexigens</name>
    <dbReference type="NCBI Taxonomy" id="2982530"/>
    <lineage>
        <taxon>Bacteria</taxon>
        <taxon>Pseudomonadati</taxon>
        <taxon>Pseudomonadota</taxon>
        <taxon>Gammaproteobacteria</taxon>
        <taxon>Alteromonadales</taxon>
        <taxon>Alteromonadaceae</taxon>
        <taxon>Alteromonas/Salinimonas group</taxon>
        <taxon>Alteromonas</taxon>
    </lineage>
</organism>
<dbReference type="EMBL" id="JAOTJC010000004">
    <property type="protein sequence ID" value="MCU7553252.1"/>
    <property type="molecule type" value="Genomic_DNA"/>
</dbReference>
<comment type="caution">
    <text evidence="2">The sequence shown here is derived from an EMBL/GenBank/DDBJ whole genome shotgun (WGS) entry which is preliminary data.</text>
</comment>
<feature type="transmembrane region" description="Helical" evidence="1">
    <location>
        <begin position="39"/>
        <end position="58"/>
    </location>
</feature>
<gene>
    <name evidence="2" type="ORF">OCL06_01420</name>
</gene>
<keyword evidence="1" id="KW-0812">Transmembrane</keyword>
<evidence type="ECO:0000313" key="3">
    <source>
        <dbReference type="Proteomes" id="UP001209257"/>
    </source>
</evidence>
<feature type="transmembrane region" description="Helical" evidence="1">
    <location>
        <begin position="6"/>
        <end position="27"/>
    </location>
</feature>
<feature type="transmembrane region" description="Helical" evidence="1">
    <location>
        <begin position="64"/>
        <end position="82"/>
    </location>
</feature>
<dbReference type="InterPro" id="IPR010865">
    <property type="entry name" value="DUF1499"/>
</dbReference>
<dbReference type="Pfam" id="PF07386">
    <property type="entry name" value="DUF1499"/>
    <property type="match status" value="1"/>
</dbReference>
<keyword evidence="3" id="KW-1185">Reference proteome</keyword>
<protein>
    <submittedName>
        <fullName evidence="2">DUF1499 domain-containing protein</fullName>
    </submittedName>
</protein>
<evidence type="ECO:0000313" key="2">
    <source>
        <dbReference type="EMBL" id="MCU7553252.1"/>
    </source>
</evidence>
<keyword evidence="1" id="KW-0472">Membrane</keyword>
<accession>A0ABT2VJ63</accession>
<sequence>MKILVALLSVISFLMVVLPGLLYQFAGLSLGLAFTSIRYGLYVGAAALVLIIVQVLIARKSVQWGSTVAFAVLALIAVAMPLRMMSQASSVPPIHDISTDVTNPPEFVAIAPLRKDAPNPVTYEGGEVTRQQLDAYPHIKTQLFPQPIEQVYTAAEATVEQLGWKRTNENAAENTIEATDTTLWWGFKDDVVIRLTAKGDDTLVDVRSKSRVGKSDLGKNAERINSFYSALREQLAAQATN</sequence>
<proteinExistence type="predicted"/>
<keyword evidence="1" id="KW-1133">Transmembrane helix</keyword>
<dbReference type="RefSeq" id="WP_262991957.1">
    <property type="nucleotide sequence ID" value="NZ_JAOTJC010000004.1"/>
</dbReference>
<dbReference type="Proteomes" id="UP001209257">
    <property type="component" value="Unassembled WGS sequence"/>
</dbReference>
<name>A0ABT2VJ63_9ALTE</name>
<reference evidence="3" key="1">
    <citation type="submission" date="2023-07" db="EMBL/GenBank/DDBJ databases">
        <title>Study on multiphase classification of strain Alteromonas salexigens isolated from the Yellow Sea.</title>
        <authorList>
            <person name="Sun L."/>
        </authorList>
    </citation>
    <scope>NUCLEOTIDE SEQUENCE [LARGE SCALE GENOMIC DNA]</scope>
    <source>
        <strain evidence="3">ASW11-19</strain>
    </source>
</reference>